<evidence type="ECO:0000313" key="1">
    <source>
        <dbReference type="EMBL" id="MBS4893182.1"/>
    </source>
</evidence>
<dbReference type="Proteomes" id="UP000778864">
    <property type="component" value="Unassembled WGS sequence"/>
</dbReference>
<reference evidence="1" key="1">
    <citation type="submission" date="2021-02" db="EMBL/GenBank/DDBJ databases">
        <title>Infant gut strain persistence is associated with maternal origin, phylogeny, and functional potential including surface adhesion and iron acquisition.</title>
        <authorList>
            <person name="Lou Y.C."/>
        </authorList>
    </citation>
    <scope>NUCLEOTIDE SEQUENCE</scope>
    <source>
        <strain evidence="1">L3_108_031G1_dasL3_108_031G1_concoct_20</strain>
    </source>
</reference>
<dbReference type="EMBL" id="JAGZMU010000002">
    <property type="protein sequence ID" value="MBS4893182.1"/>
    <property type="molecule type" value="Genomic_DNA"/>
</dbReference>
<dbReference type="AlphaFoldDB" id="A0A942WRL7"/>
<gene>
    <name evidence="1" type="ORF">KHZ90_05320</name>
</gene>
<dbReference type="RefSeq" id="WP_278467212.1">
    <property type="nucleotide sequence ID" value="NZ_JAGZMU010000002.1"/>
</dbReference>
<evidence type="ECO:0000313" key="2">
    <source>
        <dbReference type="Proteomes" id="UP000778864"/>
    </source>
</evidence>
<proteinExistence type="predicted"/>
<comment type="caution">
    <text evidence="1">The sequence shown here is derived from an EMBL/GenBank/DDBJ whole genome shotgun (WGS) entry which is preliminary data.</text>
</comment>
<organism evidence="1 2">
    <name type="scientific">Veillonella parvula</name>
    <name type="common">Staphylococcus parvulus</name>
    <dbReference type="NCBI Taxonomy" id="29466"/>
    <lineage>
        <taxon>Bacteria</taxon>
        <taxon>Bacillati</taxon>
        <taxon>Bacillota</taxon>
        <taxon>Negativicutes</taxon>
        <taxon>Veillonellales</taxon>
        <taxon>Veillonellaceae</taxon>
        <taxon>Veillonella</taxon>
    </lineage>
</organism>
<protein>
    <submittedName>
        <fullName evidence="1">Uncharacterized protein</fullName>
    </submittedName>
</protein>
<sequence length="177" mass="20020">MVAFTPNLQDVTLLSDAIKYITDELTNAFKCNQLESVLKKYHYPAIEKTAEPYFDASLPNGKILVLGSSSCTVRHLEATFKALGLADRLEYCLDYNTLKRYEFERLRNNRHYRLIIVGPMPHSTQGTDDYSSVITRMESSDEFPKVVRAMNNGELKITKSNVKAILTKEKSSGFIAA</sequence>
<name>A0A942WRL7_VEIPA</name>
<accession>A0A942WRL7</accession>